<feature type="non-terminal residue" evidence="2">
    <location>
        <position position="589"/>
    </location>
</feature>
<gene>
    <name evidence="2" type="ORF">BGZ70_001956</name>
</gene>
<feature type="compositionally biased region" description="Low complexity" evidence="1">
    <location>
        <begin position="385"/>
        <end position="412"/>
    </location>
</feature>
<keyword evidence="3" id="KW-1185">Reference proteome</keyword>
<dbReference type="EMBL" id="JAAAHY010001459">
    <property type="protein sequence ID" value="KAF9949048.1"/>
    <property type="molecule type" value="Genomic_DNA"/>
</dbReference>
<name>A0A9P6LXM4_MORAP</name>
<feature type="region of interest" description="Disordered" evidence="1">
    <location>
        <begin position="332"/>
        <end position="589"/>
    </location>
</feature>
<feature type="compositionally biased region" description="Polar residues" evidence="1">
    <location>
        <begin position="554"/>
        <end position="569"/>
    </location>
</feature>
<feature type="region of interest" description="Disordered" evidence="1">
    <location>
        <begin position="281"/>
        <end position="301"/>
    </location>
</feature>
<dbReference type="OrthoDB" id="2017893at2759"/>
<dbReference type="AlphaFoldDB" id="A0A9P6LXM4"/>
<feature type="compositionally biased region" description="Low complexity" evidence="1">
    <location>
        <begin position="570"/>
        <end position="589"/>
    </location>
</feature>
<reference evidence="2" key="1">
    <citation type="journal article" date="2020" name="Fungal Divers.">
        <title>Resolving the Mortierellaceae phylogeny through synthesis of multi-gene phylogenetics and phylogenomics.</title>
        <authorList>
            <person name="Vandepol N."/>
            <person name="Liber J."/>
            <person name="Desiro A."/>
            <person name="Na H."/>
            <person name="Kennedy M."/>
            <person name="Barry K."/>
            <person name="Grigoriev I.V."/>
            <person name="Miller A.N."/>
            <person name="O'Donnell K."/>
            <person name="Stajich J.E."/>
            <person name="Bonito G."/>
        </authorList>
    </citation>
    <scope>NUCLEOTIDE SEQUENCE</scope>
    <source>
        <strain evidence="2">CK1249</strain>
    </source>
</reference>
<feature type="compositionally biased region" description="Low complexity" evidence="1">
    <location>
        <begin position="438"/>
        <end position="510"/>
    </location>
</feature>
<evidence type="ECO:0000313" key="2">
    <source>
        <dbReference type="EMBL" id="KAF9949048.1"/>
    </source>
</evidence>
<proteinExistence type="predicted"/>
<feature type="compositionally biased region" description="Polar residues" evidence="1">
    <location>
        <begin position="413"/>
        <end position="427"/>
    </location>
</feature>
<evidence type="ECO:0000256" key="1">
    <source>
        <dbReference type="SAM" id="MobiDB-lite"/>
    </source>
</evidence>
<organism evidence="2 3">
    <name type="scientific">Mortierella alpina</name>
    <name type="common">Oleaginous fungus</name>
    <name type="synonym">Mortierella renispora</name>
    <dbReference type="NCBI Taxonomy" id="64518"/>
    <lineage>
        <taxon>Eukaryota</taxon>
        <taxon>Fungi</taxon>
        <taxon>Fungi incertae sedis</taxon>
        <taxon>Mucoromycota</taxon>
        <taxon>Mortierellomycotina</taxon>
        <taxon>Mortierellomycetes</taxon>
        <taxon>Mortierellales</taxon>
        <taxon>Mortierellaceae</taxon>
        <taxon>Mortierella</taxon>
    </lineage>
</organism>
<dbReference type="Proteomes" id="UP000738359">
    <property type="component" value="Unassembled WGS sequence"/>
</dbReference>
<accession>A0A9P6LXM4</accession>
<protein>
    <submittedName>
        <fullName evidence="2">Uncharacterized protein</fullName>
    </submittedName>
</protein>
<sequence>MATFHSLSPAMGSRQNRQAPDMFSIELELQLPQDHFLPAQNIVAEVWTNILHKLNPDGPEVWAAVPMRLSHVIPGKSIAVFAARFQPTGRGDFGLTARWKAHKDLTEWQWAPTATAATADTAENNHPHHHQPMTNAGDEESTTGDVQVTVRVPRNIAGSSSWTIGPQSVLVYGQHGPRAEGYGGGAGVGGPGLYLGNHAAATRARISGYEAVLSLVGDLLDFDENIPESDKDVHKKVWMEQARAKDALASPPKRFSALSRSSSISAYGVSSLADAASLAESGQARGGGGAGANGAERGGMPRRLSVSDFMAHHEPGDLSDEILAAVVNEPEEAPRLTRKNSVTEMMVPLPKSSKRLGRASASMSSITSIDEYEQEDKPKELLRSHAQAQAHAQDEATPATATLTSPAPNSASKTSQSHGASSGTIGTSPAKGSHGKKGSTASAAAAAVLPPAPSSATNTAAPPMSKKAQKAAAAAAAAAAATASTLPPTSTSGGKSTKTSSVSPTVTSLAVQPMPGASASTIDAAPLKKDGSTPGDSNAPVVSGKEDGAPSSGKVVSNLSRAQGWESQHTLSTLSGLTTSGTSGSLMGG</sequence>
<evidence type="ECO:0000313" key="3">
    <source>
        <dbReference type="Proteomes" id="UP000738359"/>
    </source>
</evidence>
<comment type="caution">
    <text evidence="2">The sequence shown here is derived from an EMBL/GenBank/DDBJ whole genome shotgun (WGS) entry which is preliminary data.</text>
</comment>
<feature type="region of interest" description="Disordered" evidence="1">
    <location>
        <begin position="122"/>
        <end position="144"/>
    </location>
</feature>